<feature type="region of interest" description="Disordered" evidence="5">
    <location>
        <begin position="268"/>
        <end position="290"/>
    </location>
</feature>
<feature type="transmembrane region" description="Helical" evidence="6">
    <location>
        <begin position="107"/>
        <end position="126"/>
    </location>
</feature>
<keyword evidence="3 6" id="KW-1133">Transmembrane helix</keyword>
<keyword evidence="4 6" id="KW-0472">Membrane</keyword>
<proteinExistence type="predicted"/>
<feature type="transmembrane region" description="Helical" evidence="6">
    <location>
        <begin position="147"/>
        <end position="167"/>
    </location>
</feature>
<dbReference type="Proteomes" id="UP001519460">
    <property type="component" value="Unassembled WGS sequence"/>
</dbReference>
<evidence type="ECO:0000256" key="4">
    <source>
        <dbReference type="ARBA" id="ARBA00023136"/>
    </source>
</evidence>
<keyword evidence="8" id="KW-1185">Reference proteome</keyword>
<evidence type="ECO:0000313" key="8">
    <source>
        <dbReference type="Proteomes" id="UP001519460"/>
    </source>
</evidence>
<dbReference type="Gene3D" id="1.20.1070.10">
    <property type="entry name" value="Rhodopsin 7-helix transmembrane proteins"/>
    <property type="match status" value="2"/>
</dbReference>
<evidence type="ECO:0000313" key="7">
    <source>
        <dbReference type="EMBL" id="KAK7450080.1"/>
    </source>
</evidence>
<dbReference type="GO" id="GO:0016020">
    <property type="term" value="C:membrane"/>
    <property type="evidence" value="ECO:0007669"/>
    <property type="project" value="UniProtKB-SubCell"/>
</dbReference>
<reference evidence="7 8" key="1">
    <citation type="journal article" date="2023" name="Sci. Data">
        <title>Genome assembly of the Korean intertidal mud-creeper Batillaria attramentaria.</title>
        <authorList>
            <person name="Patra A.K."/>
            <person name="Ho P.T."/>
            <person name="Jun S."/>
            <person name="Lee S.J."/>
            <person name="Kim Y."/>
            <person name="Won Y.J."/>
        </authorList>
    </citation>
    <scope>NUCLEOTIDE SEQUENCE [LARGE SCALE GENOMIC DNA]</scope>
    <source>
        <strain evidence="7">Wonlab-2016</strain>
    </source>
</reference>
<feature type="compositionally biased region" description="Basic and acidic residues" evidence="5">
    <location>
        <begin position="268"/>
        <end position="280"/>
    </location>
</feature>
<dbReference type="PANTHER" id="PTHR12011">
    <property type="entry name" value="ADHESION G-PROTEIN COUPLED RECEPTOR"/>
    <property type="match status" value="1"/>
</dbReference>
<evidence type="ECO:0000256" key="5">
    <source>
        <dbReference type="SAM" id="MobiDB-lite"/>
    </source>
</evidence>
<evidence type="ECO:0000256" key="3">
    <source>
        <dbReference type="ARBA" id="ARBA00022989"/>
    </source>
</evidence>
<dbReference type="EMBL" id="JACVVK020000746">
    <property type="protein sequence ID" value="KAK7450080.1"/>
    <property type="molecule type" value="Genomic_DNA"/>
</dbReference>
<feature type="transmembrane region" description="Helical" evidence="6">
    <location>
        <begin position="75"/>
        <end position="95"/>
    </location>
</feature>
<feature type="transmembrane region" description="Helical" evidence="6">
    <location>
        <begin position="46"/>
        <end position="68"/>
    </location>
</feature>
<evidence type="ECO:0000256" key="1">
    <source>
        <dbReference type="ARBA" id="ARBA00004141"/>
    </source>
</evidence>
<sequence>MVLVLPAPKGRLPWTNNDSDLANYMFLMATGNETLPAHDQFVLTKISLTGCGLSIVGALLSVFLVCYVPMKSDGLFSIGNMCLALLASQLAFAGAENAFPTQVMCKISAAVLHYLFLTFHCWALAYSVHLMMKLCRVLPGLRWKRRCILVAIGWVAPIVVVALTAVVDAPPTTGTAYQRGCDGDHAVYAVSSGHQARGGHQQGKHLVMTVFSLLPVSSVPWLLGLSSPTAVVMQYLFVILNSAQGLFIFLLHMLLSTQIRSLLRNRMNEGEPRQGEEIKMSKSGSTGPSHDITESSIVNVGCGMKNITSRRG</sequence>
<dbReference type="AlphaFoldDB" id="A0ABD0J1M5"/>
<evidence type="ECO:0000256" key="2">
    <source>
        <dbReference type="ARBA" id="ARBA00022692"/>
    </source>
</evidence>
<keyword evidence="2 6" id="KW-0812">Transmembrane</keyword>
<feature type="transmembrane region" description="Helical" evidence="6">
    <location>
        <begin position="232"/>
        <end position="255"/>
    </location>
</feature>
<name>A0ABD0J1M5_9CAEN</name>
<accession>A0ABD0J1M5</accession>
<gene>
    <name evidence="7" type="ORF">BaRGS_00039981</name>
</gene>
<evidence type="ECO:0008006" key="9">
    <source>
        <dbReference type="Google" id="ProtNLM"/>
    </source>
</evidence>
<protein>
    <recommendedName>
        <fullName evidence="9">G-protein coupled receptors family 2 profile 2 domain-containing protein</fullName>
    </recommendedName>
</protein>
<evidence type="ECO:0000256" key="6">
    <source>
        <dbReference type="SAM" id="Phobius"/>
    </source>
</evidence>
<dbReference type="PANTHER" id="PTHR12011:SF347">
    <property type="entry name" value="FI21270P1-RELATED"/>
    <property type="match status" value="1"/>
</dbReference>
<comment type="caution">
    <text evidence="7">The sequence shown here is derived from an EMBL/GenBank/DDBJ whole genome shotgun (WGS) entry which is preliminary data.</text>
</comment>
<organism evidence="7 8">
    <name type="scientific">Batillaria attramentaria</name>
    <dbReference type="NCBI Taxonomy" id="370345"/>
    <lineage>
        <taxon>Eukaryota</taxon>
        <taxon>Metazoa</taxon>
        <taxon>Spiralia</taxon>
        <taxon>Lophotrochozoa</taxon>
        <taxon>Mollusca</taxon>
        <taxon>Gastropoda</taxon>
        <taxon>Caenogastropoda</taxon>
        <taxon>Sorbeoconcha</taxon>
        <taxon>Cerithioidea</taxon>
        <taxon>Batillariidae</taxon>
        <taxon>Batillaria</taxon>
    </lineage>
</organism>
<dbReference type="InterPro" id="IPR000832">
    <property type="entry name" value="GPCR_2_secretin-like"/>
</dbReference>
<dbReference type="Pfam" id="PF00002">
    <property type="entry name" value="7tm_2"/>
    <property type="match status" value="1"/>
</dbReference>
<comment type="subcellular location">
    <subcellularLocation>
        <location evidence="1">Membrane</location>
        <topology evidence="1">Multi-pass membrane protein</topology>
    </subcellularLocation>
</comment>